<sequence>MIDIRRIQLEVNTRINQLNEITDVIRQEKVGYAISNGSGYTDGGLETGGHRLGSFAGMRIWHWEWE</sequence>
<gene>
    <name evidence="1" type="ORF">Tco_0875653</name>
</gene>
<accession>A0ABQ5BSY0</accession>
<name>A0ABQ5BSY0_9ASTR</name>
<protein>
    <submittedName>
        <fullName evidence="1">Uncharacterized protein</fullName>
    </submittedName>
</protein>
<keyword evidence="2" id="KW-1185">Reference proteome</keyword>
<evidence type="ECO:0000313" key="2">
    <source>
        <dbReference type="Proteomes" id="UP001151760"/>
    </source>
</evidence>
<dbReference type="Proteomes" id="UP001151760">
    <property type="component" value="Unassembled WGS sequence"/>
</dbReference>
<organism evidence="1 2">
    <name type="scientific">Tanacetum coccineum</name>
    <dbReference type="NCBI Taxonomy" id="301880"/>
    <lineage>
        <taxon>Eukaryota</taxon>
        <taxon>Viridiplantae</taxon>
        <taxon>Streptophyta</taxon>
        <taxon>Embryophyta</taxon>
        <taxon>Tracheophyta</taxon>
        <taxon>Spermatophyta</taxon>
        <taxon>Magnoliopsida</taxon>
        <taxon>eudicotyledons</taxon>
        <taxon>Gunneridae</taxon>
        <taxon>Pentapetalae</taxon>
        <taxon>asterids</taxon>
        <taxon>campanulids</taxon>
        <taxon>Asterales</taxon>
        <taxon>Asteraceae</taxon>
        <taxon>Asteroideae</taxon>
        <taxon>Anthemideae</taxon>
        <taxon>Anthemidinae</taxon>
        <taxon>Tanacetum</taxon>
    </lineage>
</organism>
<dbReference type="EMBL" id="BQNB010013517">
    <property type="protein sequence ID" value="GJT16947.1"/>
    <property type="molecule type" value="Genomic_DNA"/>
</dbReference>
<evidence type="ECO:0000313" key="1">
    <source>
        <dbReference type="EMBL" id="GJT16947.1"/>
    </source>
</evidence>
<reference evidence="1" key="2">
    <citation type="submission" date="2022-01" db="EMBL/GenBank/DDBJ databases">
        <authorList>
            <person name="Yamashiro T."/>
            <person name="Shiraishi A."/>
            <person name="Satake H."/>
            <person name="Nakayama K."/>
        </authorList>
    </citation>
    <scope>NUCLEOTIDE SEQUENCE</scope>
</reference>
<reference evidence="1" key="1">
    <citation type="journal article" date="2022" name="Int. J. Mol. Sci.">
        <title>Draft Genome of Tanacetum Coccineum: Genomic Comparison of Closely Related Tanacetum-Family Plants.</title>
        <authorList>
            <person name="Yamashiro T."/>
            <person name="Shiraishi A."/>
            <person name="Nakayama K."/>
            <person name="Satake H."/>
        </authorList>
    </citation>
    <scope>NUCLEOTIDE SEQUENCE</scope>
</reference>
<proteinExistence type="predicted"/>
<comment type="caution">
    <text evidence="1">The sequence shown here is derived from an EMBL/GenBank/DDBJ whole genome shotgun (WGS) entry which is preliminary data.</text>
</comment>